<proteinExistence type="predicted"/>
<sequence>MYMSALLKCMCTLGMPGAHGRQKKESETVVENNENKNTQGAEETALTLSCPDERSERNHVCCLLGVSDLTLEEDERAIEFAIGTGWEEAVHGWGRTSPTACIWSRKKIKRGRVGEGSSSNSTSDCLFCMSLSQGSLEVHSLSEVGKPEASAVAEVSSEKNWSPEKSWENISQRPSTASREPKKLCLPTYMHGEKKSLQIKEFIWCMEEWAMPETVSGKTCRSPCRSTDRNLSISSSLTSKALVVLPPLQSSTPNSLDVLSKKNSNVFWQPEEKAIRVEKDECEACTDMLKTVDGKGEKRHFELASCLKVTDILPFPPPVARTQLLAAESSKCCLHWSLLPQKSSMFSSSPANIHYLATLQLLHKQRVQSSRTRLKAKEPRHPRNIQKHILTESKQENSSQALSDKMFPKPLLPSLTVSRVVIPVSTHRVL</sequence>
<dbReference type="PANTHER" id="PTHR36869">
    <property type="entry name" value="CHROMOSOME 16 OPEN READING FRAME 46"/>
    <property type="match status" value="1"/>
</dbReference>
<protein>
    <submittedName>
        <fullName evidence="2">Uncharacterized protein</fullName>
    </submittedName>
</protein>
<dbReference type="AlphaFoldDB" id="A0A061ICT5"/>
<dbReference type="Proteomes" id="UP000030759">
    <property type="component" value="Unassembled WGS sequence"/>
</dbReference>
<feature type="region of interest" description="Disordered" evidence="1">
    <location>
        <begin position="18"/>
        <end position="45"/>
    </location>
</feature>
<reference evidence="3" key="1">
    <citation type="journal article" date="2013" name="Nat. Biotechnol.">
        <title>Chinese hamster genome sequenced from sorted chromosomes.</title>
        <authorList>
            <person name="Brinkrolf K."/>
            <person name="Rupp O."/>
            <person name="Laux H."/>
            <person name="Kollin F."/>
            <person name="Ernst W."/>
            <person name="Linke B."/>
            <person name="Kofler R."/>
            <person name="Romand S."/>
            <person name="Hesse F."/>
            <person name="Budach W.E."/>
            <person name="Galosy S."/>
            <person name="Muller D."/>
            <person name="Noll T."/>
            <person name="Wienberg J."/>
            <person name="Jostock T."/>
            <person name="Leonard M."/>
            <person name="Grillari J."/>
            <person name="Tauch A."/>
            <person name="Goesmann A."/>
            <person name="Helk B."/>
            <person name="Mott J.E."/>
            <person name="Puhler A."/>
            <person name="Borth N."/>
        </authorList>
    </citation>
    <scope>NUCLEOTIDE SEQUENCE [LARGE SCALE GENOMIC DNA]</scope>
    <source>
        <strain evidence="3">17A/GY</strain>
    </source>
</reference>
<gene>
    <name evidence="2" type="ORF">H671_3g11183</name>
</gene>
<organism evidence="2 3">
    <name type="scientific">Cricetulus griseus</name>
    <name type="common">Chinese hamster</name>
    <name type="synonym">Cricetulus barabensis griseus</name>
    <dbReference type="NCBI Taxonomy" id="10029"/>
    <lineage>
        <taxon>Eukaryota</taxon>
        <taxon>Metazoa</taxon>
        <taxon>Chordata</taxon>
        <taxon>Craniata</taxon>
        <taxon>Vertebrata</taxon>
        <taxon>Euteleostomi</taxon>
        <taxon>Mammalia</taxon>
        <taxon>Eutheria</taxon>
        <taxon>Euarchontoglires</taxon>
        <taxon>Glires</taxon>
        <taxon>Rodentia</taxon>
        <taxon>Myomorpha</taxon>
        <taxon>Muroidea</taxon>
        <taxon>Cricetidae</taxon>
        <taxon>Cricetinae</taxon>
        <taxon>Cricetulus</taxon>
    </lineage>
</organism>
<name>A0A061ICT5_CRIGR</name>
<accession>A0A061ICT5</accession>
<evidence type="ECO:0000313" key="3">
    <source>
        <dbReference type="Proteomes" id="UP000030759"/>
    </source>
</evidence>
<evidence type="ECO:0000313" key="2">
    <source>
        <dbReference type="EMBL" id="ERE77292.1"/>
    </source>
</evidence>
<dbReference type="Pfam" id="PF15032">
    <property type="entry name" value="DUF4529"/>
    <property type="match status" value="1"/>
</dbReference>
<evidence type="ECO:0000256" key="1">
    <source>
        <dbReference type="SAM" id="MobiDB-lite"/>
    </source>
</evidence>
<dbReference type="PANTHER" id="PTHR36869:SF1">
    <property type="entry name" value="CHROMOSOME 16 OPEN READING FRAME 46"/>
    <property type="match status" value="1"/>
</dbReference>
<dbReference type="EMBL" id="KE673504">
    <property type="protein sequence ID" value="ERE77292.1"/>
    <property type="molecule type" value="Genomic_DNA"/>
</dbReference>
<feature type="compositionally biased region" description="Low complexity" evidence="1">
    <location>
        <begin position="29"/>
        <end position="38"/>
    </location>
</feature>
<dbReference type="InterPro" id="IPR027836">
    <property type="entry name" value="DUF4529"/>
</dbReference>